<dbReference type="Pfam" id="PF02600">
    <property type="entry name" value="DsbB"/>
    <property type="match status" value="1"/>
</dbReference>
<dbReference type="AlphaFoldDB" id="D5V4T2"/>
<evidence type="ECO:0000256" key="6">
    <source>
        <dbReference type="ARBA" id="ARBA00022989"/>
    </source>
</evidence>
<dbReference type="HAMAP" id="MF_00287">
    <property type="entry name" value="BdbC"/>
    <property type="match status" value="1"/>
</dbReference>
<organism evidence="13 14">
    <name type="scientific">Arcobacter nitrofigilis (strain ATCC 33309 / DSM 7299 / CCUG 15893 / LMG 7604 / NCTC 12251 / CI)</name>
    <name type="common">Campylobacter nitrofigilis</name>
    <dbReference type="NCBI Taxonomy" id="572480"/>
    <lineage>
        <taxon>Bacteria</taxon>
        <taxon>Pseudomonadati</taxon>
        <taxon>Campylobacterota</taxon>
        <taxon>Epsilonproteobacteria</taxon>
        <taxon>Campylobacterales</taxon>
        <taxon>Arcobacteraceae</taxon>
        <taxon>Arcobacter</taxon>
    </lineage>
</organism>
<dbReference type="eggNOG" id="COG1495">
    <property type="taxonomic scope" value="Bacteria"/>
</dbReference>
<keyword evidence="8 12" id="KW-0472">Membrane</keyword>
<dbReference type="Proteomes" id="UP000000939">
    <property type="component" value="Chromosome"/>
</dbReference>
<keyword evidence="7" id="KW-0560">Oxidoreductase</keyword>
<keyword evidence="5" id="KW-0249">Electron transport</keyword>
<evidence type="ECO:0000256" key="2">
    <source>
        <dbReference type="ARBA" id="ARBA00007602"/>
    </source>
</evidence>
<dbReference type="SUPFAM" id="SSF158442">
    <property type="entry name" value="DsbB-like"/>
    <property type="match status" value="1"/>
</dbReference>
<dbReference type="EMBL" id="CP001999">
    <property type="protein sequence ID" value="ADG92987.1"/>
    <property type="molecule type" value="Genomic_DNA"/>
</dbReference>
<reference evidence="13 14" key="1">
    <citation type="journal article" date="2010" name="Stand. Genomic Sci.">
        <title>Complete genome sequence of Arcobacter nitrofigilis type strain (CI).</title>
        <authorList>
            <person name="Pati A."/>
            <person name="Gronow S."/>
            <person name="Lapidus A."/>
            <person name="Copeland A."/>
            <person name="Glavina Del Rio T."/>
            <person name="Nolan M."/>
            <person name="Lucas S."/>
            <person name="Tice H."/>
            <person name="Cheng J.F."/>
            <person name="Han C."/>
            <person name="Chertkov O."/>
            <person name="Bruce D."/>
            <person name="Tapia R."/>
            <person name="Goodwin L."/>
            <person name="Pitluck S."/>
            <person name="Liolios K."/>
            <person name="Ivanova N."/>
            <person name="Mavromatis K."/>
            <person name="Chen A."/>
            <person name="Palaniappan K."/>
            <person name="Land M."/>
            <person name="Hauser L."/>
            <person name="Chang Y.J."/>
            <person name="Jeffries C.D."/>
            <person name="Detter J.C."/>
            <person name="Rohde M."/>
            <person name="Goker M."/>
            <person name="Bristow J."/>
            <person name="Eisen J.A."/>
            <person name="Markowitz V."/>
            <person name="Hugenholtz P."/>
            <person name="Klenk H.P."/>
            <person name="Kyrpides N.C."/>
        </authorList>
    </citation>
    <scope>NUCLEOTIDE SEQUENCE [LARGE SCALE GENOMIC DNA]</scope>
    <source>
        <strain evidence="14">ATCC 33309 / DSM 7299 / CCUG 15893 / LMG 7604 / NCTC 12251 / CI</strain>
    </source>
</reference>
<evidence type="ECO:0000256" key="8">
    <source>
        <dbReference type="ARBA" id="ARBA00023136"/>
    </source>
</evidence>
<evidence type="ECO:0000256" key="11">
    <source>
        <dbReference type="ARBA" id="ARBA00023284"/>
    </source>
</evidence>
<dbReference type="OrthoDB" id="158402at2"/>
<evidence type="ECO:0000313" key="13">
    <source>
        <dbReference type="EMBL" id="ADG92987.1"/>
    </source>
</evidence>
<gene>
    <name evidence="13" type="ordered locus">Arnit_1329</name>
</gene>
<name>D5V4T2_ARCNC</name>
<dbReference type="InterPro" id="IPR012187">
    <property type="entry name" value="Disulphide_bond_form_BdbC"/>
</dbReference>
<dbReference type="GO" id="GO:0015035">
    <property type="term" value="F:protein-disulfide reductase activity"/>
    <property type="evidence" value="ECO:0007669"/>
    <property type="project" value="InterPro"/>
</dbReference>
<dbReference type="GO" id="GO:0016020">
    <property type="term" value="C:membrane"/>
    <property type="evidence" value="ECO:0007669"/>
    <property type="project" value="UniProtKB-SubCell"/>
</dbReference>
<proteinExistence type="inferred from homology"/>
<dbReference type="PANTHER" id="PTHR43469:SF1">
    <property type="entry name" value="SPBETA PROPHAGE-DERIVED DISULFIDE BOND FORMATION PROTEIN B"/>
    <property type="match status" value="1"/>
</dbReference>
<dbReference type="InterPro" id="IPR003752">
    <property type="entry name" value="DiS_bond_form_DsbB/BdbC"/>
</dbReference>
<protein>
    <submittedName>
        <fullName evidence="13">Disulfide bond formation protein DsbB</fullName>
    </submittedName>
</protein>
<keyword evidence="3" id="KW-0813">Transport</keyword>
<keyword evidence="6 12" id="KW-1133">Transmembrane helix</keyword>
<keyword evidence="14" id="KW-1185">Reference proteome</keyword>
<feature type="transmembrane region" description="Helical" evidence="12">
    <location>
        <begin position="7"/>
        <end position="26"/>
    </location>
</feature>
<evidence type="ECO:0000313" key="14">
    <source>
        <dbReference type="Proteomes" id="UP000000939"/>
    </source>
</evidence>
<evidence type="ECO:0000256" key="4">
    <source>
        <dbReference type="ARBA" id="ARBA00022692"/>
    </source>
</evidence>
<feature type="transmembrane region" description="Helical" evidence="12">
    <location>
        <begin position="108"/>
        <end position="130"/>
    </location>
</feature>
<evidence type="ECO:0000256" key="9">
    <source>
        <dbReference type="ARBA" id="ARBA00023157"/>
    </source>
</evidence>
<sequence length="139" mass="16326" precursor="true">MKQKSNFILLSFIISLIATLGSLFFSEVMQFVPCTMCWYQRIFMYPLVLIFLINLLYPDDKIYKYTFVLITIGLLFSIYHNLLMFGIISEDMVPCVQGIPCSTVYINWFGFITIPFLSFIAYFLLFILQIQIYKNTKGK</sequence>
<keyword evidence="10" id="KW-0143">Chaperone</keyword>
<evidence type="ECO:0000256" key="10">
    <source>
        <dbReference type="ARBA" id="ARBA00023186"/>
    </source>
</evidence>
<dbReference type="HOGENOM" id="CLU_128688_0_0_7"/>
<dbReference type="STRING" id="572480.Arnit_1329"/>
<dbReference type="NCBIfam" id="NF002849">
    <property type="entry name" value="PRK03113.1"/>
    <property type="match status" value="1"/>
</dbReference>
<keyword evidence="4 12" id="KW-0812">Transmembrane</keyword>
<dbReference type="KEGG" id="ant:Arnit_1329"/>
<keyword evidence="9" id="KW-1015">Disulfide bond</keyword>
<accession>D5V4T2</accession>
<dbReference type="PANTHER" id="PTHR43469">
    <property type="entry name" value="DISULFIDE FORMATION PROTEIN-RELATED"/>
    <property type="match status" value="1"/>
</dbReference>
<dbReference type="GO" id="GO:0006457">
    <property type="term" value="P:protein folding"/>
    <property type="evidence" value="ECO:0007669"/>
    <property type="project" value="InterPro"/>
</dbReference>
<comment type="similarity">
    <text evidence="2">Belongs to the DsbB family. BdbC subfamily.</text>
</comment>
<dbReference type="InterPro" id="IPR023380">
    <property type="entry name" value="DsbB-like_sf"/>
</dbReference>
<evidence type="ECO:0000256" key="7">
    <source>
        <dbReference type="ARBA" id="ARBA00023002"/>
    </source>
</evidence>
<feature type="transmembrane region" description="Helical" evidence="12">
    <location>
        <begin position="65"/>
        <end position="88"/>
    </location>
</feature>
<evidence type="ECO:0000256" key="5">
    <source>
        <dbReference type="ARBA" id="ARBA00022982"/>
    </source>
</evidence>
<comment type="subcellular location">
    <subcellularLocation>
        <location evidence="1">Membrane</location>
        <topology evidence="1">Multi-pass membrane protein</topology>
    </subcellularLocation>
</comment>
<dbReference type="PIRSF" id="PIRSF036659">
    <property type="entry name" value="BdbC"/>
    <property type="match status" value="1"/>
</dbReference>
<keyword evidence="11" id="KW-0676">Redox-active center</keyword>
<feature type="transmembrane region" description="Helical" evidence="12">
    <location>
        <begin position="38"/>
        <end position="58"/>
    </location>
</feature>
<evidence type="ECO:0000256" key="3">
    <source>
        <dbReference type="ARBA" id="ARBA00022448"/>
    </source>
</evidence>
<evidence type="ECO:0000256" key="12">
    <source>
        <dbReference type="SAM" id="Phobius"/>
    </source>
</evidence>
<dbReference type="Gene3D" id="1.20.1550.10">
    <property type="entry name" value="DsbB-like"/>
    <property type="match status" value="1"/>
</dbReference>
<dbReference type="RefSeq" id="WP_013135132.1">
    <property type="nucleotide sequence ID" value="NC_014166.1"/>
</dbReference>
<evidence type="ECO:0000256" key="1">
    <source>
        <dbReference type="ARBA" id="ARBA00004141"/>
    </source>
</evidence>